<dbReference type="EMBL" id="JACOGA010000006">
    <property type="protein sequence ID" value="MBC3873595.1"/>
    <property type="molecule type" value="Genomic_DNA"/>
</dbReference>
<evidence type="ECO:0000256" key="1">
    <source>
        <dbReference type="SAM" id="Phobius"/>
    </source>
</evidence>
<comment type="caution">
    <text evidence="2">The sequence shown here is derived from an EMBL/GenBank/DDBJ whole genome shotgun (WGS) entry which is preliminary data.</text>
</comment>
<sequence>MNLTLVDKTLFLPVAFIGCLICAFPVLVIIPTTEIHTALTGTVNLFVVDGILAWLFIAGFFALLTLGRIFYIWFRLRPFQKIHATYFVLSFFQIIAYIMVVIGPASRLDFFLNNATSCRCELNRRLS</sequence>
<reference evidence="2 3" key="1">
    <citation type="submission" date="2020-08" db="EMBL/GenBank/DDBJ databases">
        <title>Novel species isolated from subtropical streams in China.</title>
        <authorList>
            <person name="Lu H."/>
        </authorList>
    </citation>
    <scope>NUCLEOTIDE SEQUENCE [LARGE SCALE GENOMIC DNA]</scope>
    <source>
        <strain evidence="2 3">LX15W</strain>
    </source>
</reference>
<feature type="transmembrane region" description="Helical" evidence="1">
    <location>
        <begin position="51"/>
        <end position="74"/>
    </location>
</feature>
<feature type="transmembrane region" description="Helical" evidence="1">
    <location>
        <begin position="12"/>
        <end position="31"/>
    </location>
</feature>
<feature type="transmembrane region" description="Helical" evidence="1">
    <location>
        <begin position="86"/>
        <end position="105"/>
    </location>
</feature>
<evidence type="ECO:0000313" key="3">
    <source>
        <dbReference type="Proteomes" id="UP000624279"/>
    </source>
</evidence>
<keyword evidence="1" id="KW-0812">Transmembrane</keyword>
<gene>
    <name evidence="2" type="ORF">H8K55_08350</name>
</gene>
<protein>
    <submittedName>
        <fullName evidence="2">Uncharacterized protein</fullName>
    </submittedName>
</protein>
<name>A0ABR6YAD8_9BURK</name>
<proteinExistence type="predicted"/>
<keyword evidence="1" id="KW-1133">Transmembrane helix</keyword>
<dbReference type="RefSeq" id="WP_186941619.1">
    <property type="nucleotide sequence ID" value="NZ_JACOGA010000006.1"/>
</dbReference>
<evidence type="ECO:0000313" key="2">
    <source>
        <dbReference type="EMBL" id="MBC3873595.1"/>
    </source>
</evidence>
<dbReference type="Proteomes" id="UP000624279">
    <property type="component" value="Unassembled WGS sequence"/>
</dbReference>
<organism evidence="2 3">
    <name type="scientific">Undibacterium flavidum</name>
    <dbReference type="NCBI Taxonomy" id="2762297"/>
    <lineage>
        <taxon>Bacteria</taxon>
        <taxon>Pseudomonadati</taxon>
        <taxon>Pseudomonadota</taxon>
        <taxon>Betaproteobacteria</taxon>
        <taxon>Burkholderiales</taxon>
        <taxon>Oxalobacteraceae</taxon>
        <taxon>Undibacterium</taxon>
    </lineage>
</organism>
<keyword evidence="1" id="KW-0472">Membrane</keyword>
<keyword evidence="3" id="KW-1185">Reference proteome</keyword>
<accession>A0ABR6YAD8</accession>